<organism evidence="8 9">
    <name type="scientific">Turnera subulata</name>
    <dbReference type="NCBI Taxonomy" id="218843"/>
    <lineage>
        <taxon>Eukaryota</taxon>
        <taxon>Viridiplantae</taxon>
        <taxon>Streptophyta</taxon>
        <taxon>Embryophyta</taxon>
        <taxon>Tracheophyta</taxon>
        <taxon>Spermatophyta</taxon>
        <taxon>Magnoliopsida</taxon>
        <taxon>eudicotyledons</taxon>
        <taxon>Gunneridae</taxon>
        <taxon>Pentapetalae</taxon>
        <taxon>rosids</taxon>
        <taxon>fabids</taxon>
        <taxon>Malpighiales</taxon>
        <taxon>Passifloraceae</taxon>
        <taxon>Turnera</taxon>
    </lineage>
</organism>
<feature type="transmembrane region" description="Helical" evidence="7">
    <location>
        <begin position="134"/>
        <end position="154"/>
    </location>
</feature>
<evidence type="ECO:0000313" key="9">
    <source>
        <dbReference type="Proteomes" id="UP001141552"/>
    </source>
</evidence>
<protein>
    <recommendedName>
        <fullName evidence="10">Translocator protein homolog</fullName>
    </recommendedName>
</protein>
<dbReference type="Pfam" id="PF03073">
    <property type="entry name" value="TspO_MBR"/>
    <property type="match status" value="1"/>
</dbReference>
<dbReference type="Proteomes" id="UP001141552">
    <property type="component" value="Unassembled WGS sequence"/>
</dbReference>
<reference evidence="8" key="2">
    <citation type="journal article" date="2023" name="Plants (Basel)">
        <title>Annotation of the Turnera subulata (Passifloraceae) Draft Genome Reveals the S-Locus Evolved after the Divergence of Turneroideae from Passifloroideae in a Stepwise Manner.</title>
        <authorList>
            <person name="Henning P.M."/>
            <person name="Roalson E.H."/>
            <person name="Mir W."/>
            <person name="McCubbin A.G."/>
            <person name="Shore J.S."/>
        </authorList>
    </citation>
    <scope>NUCLEOTIDE SEQUENCE</scope>
    <source>
        <strain evidence="8">F60SS</strain>
    </source>
</reference>
<dbReference type="CDD" id="cd15904">
    <property type="entry name" value="TSPO_MBR"/>
    <property type="match status" value="1"/>
</dbReference>
<evidence type="ECO:0000256" key="3">
    <source>
        <dbReference type="ARBA" id="ARBA00022692"/>
    </source>
</evidence>
<dbReference type="PIRSF" id="PIRSF005859">
    <property type="entry name" value="PBR"/>
    <property type="match status" value="1"/>
</dbReference>
<comment type="similarity">
    <text evidence="2">Belongs to the TspO/BZRP family.</text>
</comment>
<comment type="subcellular location">
    <subcellularLocation>
        <location evidence="1">Membrane</location>
        <topology evidence="1">Multi-pass membrane protein</topology>
    </subcellularLocation>
</comment>
<accession>A0A9Q0JAF7</accession>
<dbReference type="InterPro" id="IPR004307">
    <property type="entry name" value="TspO_MBR"/>
</dbReference>
<dbReference type="PANTHER" id="PTHR10057">
    <property type="entry name" value="PERIPHERAL-TYPE BENZODIAZEPINE RECEPTOR"/>
    <property type="match status" value="1"/>
</dbReference>
<gene>
    <name evidence="8" type="ORF">Tsubulata_016259</name>
</gene>
<keyword evidence="5 7" id="KW-0472">Membrane</keyword>
<comment type="caution">
    <text evidence="8">The sequence shown here is derived from an EMBL/GenBank/DDBJ whole genome shotgun (WGS) entry which is preliminary data.</text>
</comment>
<feature type="transmembrane region" description="Helical" evidence="7">
    <location>
        <begin position="110"/>
        <end position="128"/>
    </location>
</feature>
<evidence type="ECO:0000256" key="7">
    <source>
        <dbReference type="SAM" id="Phobius"/>
    </source>
</evidence>
<dbReference type="OrthoDB" id="848494at2759"/>
<evidence type="ECO:0000256" key="4">
    <source>
        <dbReference type="ARBA" id="ARBA00022989"/>
    </source>
</evidence>
<evidence type="ECO:0000256" key="5">
    <source>
        <dbReference type="ARBA" id="ARBA00023136"/>
    </source>
</evidence>
<evidence type="ECO:0000256" key="1">
    <source>
        <dbReference type="ARBA" id="ARBA00004141"/>
    </source>
</evidence>
<dbReference type="GO" id="GO:0016020">
    <property type="term" value="C:membrane"/>
    <property type="evidence" value="ECO:0007669"/>
    <property type="project" value="UniProtKB-SubCell"/>
</dbReference>
<evidence type="ECO:0000313" key="8">
    <source>
        <dbReference type="EMBL" id="KAJ4834062.1"/>
    </source>
</evidence>
<proteinExistence type="inferred from homology"/>
<keyword evidence="3 7" id="KW-0812">Transmembrane</keyword>
<keyword evidence="9" id="KW-1185">Reference proteome</keyword>
<reference evidence="8" key="1">
    <citation type="submission" date="2022-02" db="EMBL/GenBank/DDBJ databases">
        <authorList>
            <person name="Henning P.M."/>
            <person name="McCubbin A.G."/>
            <person name="Shore J.S."/>
        </authorList>
    </citation>
    <scope>NUCLEOTIDE SEQUENCE</scope>
    <source>
        <strain evidence="8">F60SS</strain>
        <tissue evidence="8">Leaves</tissue>
    </source>
</reference>
<evidence type="ECO:0008006" key="10">
    <source>
        <dbReference type="Google" id="ProtNLM"/>
    </source>
</evidence>
<evidence type="ECO:0000256" key="2">
    <source>
        <dbReference type="ARBA" id="ARBA00007524"/>
    </source>
</evidence>
<dbReference type="EMBL" id="JAKUCV010004786">
    <property type="protein sequence ID" value="KAJ4834062.1"/>
    <property type="molecule type" value="Genomic_DNA"/>
</dbReference>
<dbReference type="FunFam" id="1.20.1260.100:FF:000001">
    <property type="entry name" value="translocator protein 2"/>
    <property type="match status" value="1"/>
</dbReference>
<dbReference type="PANTHER" id="PTHR10057:SF6">
    <property type="entry name" value="TRANSLOCATOR PROTEIN HOMOLOG"/>
    <property type="match status" value="1"/>
</dbReference>
<dbReference type="InterPro" id="IPR038330">
    <property type="entry name" value="TspO/MBR-related_sf"/>
</dbReference>
<feature type="region of interest" description="Disordered" evidence="6">
    <location>
        <begin position="1"/>
        <end position="21"/>
    </location>
</feature>
<dbReference type="Gene3D" id="1.20.1260.100">
    <property type="entry name" value="TspO/MBR protein"/>
    <property type="match status" value="1"/>
</dbReference>
<feature type="transmembrane region" description="Helical" evidence="7">
    <location>
        <begin position="78"/>
        <end position="98"/>
    </location>
</feature>
<name>A0A9Q0JAF7_9ROSI</name>
<feature type="transmembrane region" description="Helical" evidence="7">
    <location>
        <begin position="163"/>
        <end position="184"/>
    </location>
</feature>
<evidence type="ECO:0000256" key="6">
    <source>
        <dbReference type="SAM" id="MobiDB-lite"/>
    </source>
</evidence>
<dbReference type="AlphaFoldDB" id="A0A9Q0JAF7"/>
<keyword evidence="4 7" id="KW-1133">Transmembrane helix</keyword>
<feature type="transmembrane region" description="Helical" evidence="7">
    <location>
        <begin position="33"/>
        <end position="58"/>
    </location>
</feature>
<sequence length="185" mass="20939">MAAKTGKTLKTHIEEEEDDQDTTKKTKLKTYNFWSTLSSFFAVTVFPLFLTLTIIYLFGSGRKYRALAKPFWFPPLTVIHLASVGSTLLISRAAWLVWTSGGFDIDSDALPLYIAQIFLSIVWDPLVLRIGAAWLGFLFCLVNLGTLCACYWMFGKVNPSSKVFVKPCLAWVAYLTLVTFQLMWL</sequence>